<evidence type="ECO:0000256" key="1">
    <source>
        <dbReference type="SAM" id="Phobius"/>
    </source>
</evidence>
<dbReference type="Proteomes" id="UP001275084">
    <property type="component" value="Unassembled WGS sequence"/>
</dbReference>
<evidence type="ECO:0000259" key="2">
    <source>
        <dbReference type="Pfam" id="PF20237"/>
    </source>
</evidence>
<dbReference type="InterPro" id="IPR046529">
    <property type="entry name" value="DUF6594"/>
</dbReference>
<protein>
    <recommendedName>
        <fullName evidence="2">DUF6594 domain-containing protein</fullName>
    </recommendedName>
</protein>
<reference evidence="3" key="1">
    <citation type="journal article" date="2023" name="Mol. Phylogenet. Evol.">
        <title>Genome-scale phylogeny and comparative genomics of the fungal order Sordariales.</title>
        <authorList>
            <person name="Hensen N."/>
            <person name="Bonometti L."/>
            <person name="Westerberg I."/>
            <person name="Brannstrom I.O."/>
            <person name="Guillou S."/>
            <person name="Cros-Aarteil S."/>
            <person name="Calhoun S."/>
            <person name="Haridas S."/>
            <person name="Kuo A."/>
            <person name="Mondo S."/>
            <person name="Pangilinan J."/>
            <person name="Riley R."/>
            <person name="LaButti K."/>
            <person name="Andreopoulos B."/>
            <person name="Lipzen A."/>
            <person name="Chen C."/>
            <person name="Yan M."/>
            <person name="Daum C."/>
            <person name="Ng V."/>
            <person name="Clum A."/>
            <person name="Steindorff A."/>
            <person name="Ohm R.A."/>
            <person name="Martin F."/>
            <person name="Silar P."/>
            <person name="Natvig D.O."/>
            <person name="Lalanne C."/>
            <person name="Gautier V."/>
            <person name="Ament-Velasquez S.L."/>
            <person name="Kruys A."/>
            <person name="Hutchinson M.I."/>
            <person name="Powell A.J."/>
            <person name="Barry K."/>
            <person name="Miller A.N."/>
            <person name="Grigoriev I.V."/>
            <person name="Debuchy R."/>
            <person name="Gladieux P."/>
            <person name="Hiltunen Thoren M."/>
            <person name="Johannesson H."/>
        </authorList>
    </citation>
    <scope>NUCLEOTIDE SEQUENCE</scope>
    <source>
        <strain evidence="3">CBS 955.72</strain>
    </source>
</reference>
<dbReference type="EMBL" id="JAUIQD010000004">
    <property type="protein sequence ID" value="KAK3353716.1"/>
    <property type="molecule type" value="Genomic_DNA"/>
</dbReference>
<name>A0AAJ0HJC3_9PEZI</name>
<dbReference type="Pfam" id="PF20237">
    <property type="entry name" value="DUF6594"/>
    <property type="match status" value="1"/>
</dbReference>
<feature type="transmembrane region" description="Helical" evidence="1">
    <location>
        <begin position="226"/>
        <end position="247"/>
    </location>
</feature>
<proteinExistence type="predicted"/>
<keyword evidence="1" id="KW-0812">Transmembrane</keyword>
<sequence>MERLRSILLSLGRLVPRPGNSDRQRRGSDLPITQIESYRQGYPRYTALLTANDSFFVFRKFSRARARLLLLKQDRISVLDKELDRIDLEEQCPLFLGKSRLDANADRAAVLAQLDASLADYDSLAERSHKIMSLSRAPARDVLNLKNWVNGTGSLDCDETAYLGHSGDLASLVLPGDSATTQLGSWIEDGLIRSSKSFRQSPGLDISSDPNVYIYSGTLIKRLTKVVLLLIIVVLLLAPVIVCNSIVSTLARLIIIVFFSAVFLSVVDLLMRVRPFELILAGATYVTVLTVFVSRTADGSS</sequence>
<organism evidence="3 4">
    <name type="scientific">Lasiosphaeria hispida</name>
    <dbReference type="NCBI Taxonomy" id="260671"/>
    <lineage>
        <taxon>Eukaryota</taxon>
        <taxon>Fungi</taxon>
        <taxon>Dikarya</taxon>
        <taxon>Ascomycota</taxon>
        <taxon>Pezizomycotina</taxon>
        <taxon>Sordariomycetes</taxon>
        <taxon>Sordariomycetidae</taxon>
        <taxon>Sordariales</taxon>
        <taxon>Lasiosphaeriaceae</taxon>
        <taxon>Lasiosphaeria</taxon>
    </lineage>
</organism>
<reference evidence="3" key="2">
    <citation type="submission" date="2023-06" db="EMBL/GenBank/DDBJ databases">
        <authorList>
            <consortium name="Lawrence Berkeley National Laboratory"/>
            <person name="Haridas S."/>
            <person name="Hensen N."/>
            <person name="Bonometti L."/>
            <person name="Westerberg I."/>
            <person name="Brannstrom I.O."/>
            <person name="Guillou S."/>
            <person name="Cros-Aarteil S."/>
            <person name="Calhoun S."/>
            <person name="Kuo A."/>
            <person name="Mondo S."/>
            <person name="Pangilinan J."/>
            <person name="Riley R."/>
            <person name="Labutti K."/>
            <person name="Andreopoulos B."/>
            <person name="Lipzen A."/>
            <person name="Chen C."/>
            <person name="Yanf M."/>
            <person name="Daum C."/>
            <person name="Ng V."/>
            <person name="Clum A."/>
            <person name="Steindorff A."/>
            <person name="Ohm R."/>
            <person name="Martin F."/>
            <person name="Silar P."/>
            <person name="Natvig D."/>
            <person name="Lalanne C."/>
            <person name="Gautier V."/>
            <person name="Ament-Velasquez S.L."/>
            <person name="Kruys A."/>
            <person name="Hutchinson M.I."/>
            <person name="Powell A.J."/>
            <person name="Barry K."/>
            <person name="Miller A.N."/>
            <person name="Grigoriev I.V."/>
            <person name="Debuchy R."/>
            <person name="Gladieux P."/>
            <person name="Thoren M.H."/>
            <person name="Johannesson H."/>
        </authorList>
    </citation>
    <scope>NUCLEOTIDE SEQUENCE</scope>
    <source>
        <strain evidence="3">CBS 955.72</strain>
    </source>
</reference>
<evidence type="ECO:0000313" key="3">
    <source>
        <dbReference type="EMBL" id="KAK3353716.1"/>
    </source>
</evidence>
<gene>
    <name evidence="3" type="ORF">B0T25DRAFT_220279</name>
</gene>
<dbReference type="PANTHER" id="PTHR34502">
    <property type="entry name" value="DUF6594 DOMAIN-CONTAINING PROTEIN-RELATED"/>
    <property type="match status" value="1"/>
</dbReference>
<feature type="transmembrane region" description="Helical" evidence="1">
    <location>
        <begin position="278"/>
        <end position="297"/>
    </location>
</feature>
<dbReference type="AlphaFoldDB" id="A0AAJ0HJC3"/>
<dbReference type="PANTHER" id="PTHR34502:SF3">
    <property type="entry name" value="DUF6594 DOMAIN-CONTAINING PROTEIN"/>
    <property type="match status" value="1"/>
</dbReference>
<keyword evidence="1" id="KW-0472">Membrane</keyword>
<comment type="caution">
    <text evidence="3">The sequence shown here is derived from an EMBL/GenBank/DDBJ whole genome shotgun (WGS) entry which is preliminary data.</text>
</comment>
<accession>A0AAJ0HJC3</accession>
<feature type="transmembrane region" description="Helical" evidence="1">
    <location>
        <begin position="253"/>
        <end position="271"/>
    </location>
</feature>
<keyword evidence="4" id="KW-1185">Reference proteome</keyword>
<keyword evidence="1" id="KW-1133">Transmembrane helix</keyword>
<evidence type="ECO:0000313" key="4">
    <source>
        <dbReference type="Proteomes" id="UP001275084"/>
    </source>
</evidence>
<feature type="domain" description="DUF6594" evidence="2">
    <location>
        <begin position="42"/>
        <end position="289"/>
    </location>
</feature>